<gene>
    <name evidence="2" type="ORF">Tco_0861274</name>
</gene>
<dbReference type="EMBL" id="BQNB010013296">
    <property type="protein sequence ID" value="GJT14232.1"/>
    <property type="molecule type" value="Genomic_DNA"/>
</dbReference>
<feature type="coiled-coil region" evidence="1">
    <location>
        <begin position="151"/>
        <end position="209"/>
    </location>
</feature>
<dbReference type="Pfam" id="PF04827">
    <property type="entry name" value="Plant_tran"/>
    <property type="match status" value="1"/>
</dbReference>
<comment type="caution">
    <text evidence="2">The sequence shown here is derived from an EMBL/GenBank/DDBJ whole genome shotgun (WGS) entry which is preliminary data.</text>
</comment>
<accession>A0ABQ5BKC7</accession>
<reference evidence="2" key="1">
    <citation type="journal article" date="2022" name="Int. J. Mol. Sci.">
        <title>Draft Genome of Tanacetum Coccineum: Genomic Comparison of Closely Related Tanacetum-Family Plants.</title>
        <authorList>
            <person name="Yamashiro T."/>
            <person name="Shiraishi A."/>
            <person name="Nakayama K."/>
            <person name="Satake H."/>
        </authorList>
    </citation>
    <scope>NUCLEOTIDE SEQUENCE</scope>
</reference>
<evidence type="ECO:0000256" key="1">
    <source>
        <dbReference type="SAM" id="Coils"/>
    </source>
</evidence>
<organism evidence="2 3">
    <name type="scientific">Tanacetum coccineum</name>
    <dbReference type="NCBI Taxonomy" id="301880"/>
    <lineage>
        <taxon>Eukaryota</taxon>
        <taxon>Viridiplantae</taxon>
        <taxon>Streptophyta</taxon>
        <taxon>Embryophyta</taxon>
        <taxon>Tracheophyta</taxon>
        <taxon>Spermatophyta</taxon>
        <taxon>Magnoliopsida</taxon>
        <taxon>eudicotyledons</taxon>
        <taxon>Gunneridae</taxon>
        <taxon>Pentapetalae</taxon>
        <taxon>asterids</taxon>
        <taxon>campanulids</taxon>
        <taxon>Asterales</taxon>
        <taxon>Asteraceae</taxon>
        <taxon>Asteroideae</taxon>
        <taxon>Anthemideae</taxon>
        <taxon>Anthemidinae</taxon>
        <taxon>Tanacetum</taxon>
    </lineage>
</organism>
<evidence type="ECO:0000313" key="2">
    <source>
        <dbReference type="EMBL" id="GJT14232.1"/>
    </source>
</evidence>
<protein>
    <submittedName>
        <fullName evidence="2">ALP1-like protein</fullName>
    </submittedName>
</protein>
<evidence type="ECO:0000313" key="3">
    <source>
        <dbReference type="Proteomes" id="UP001151760"/>
    </source>
</evidence>
<name>A0ABQ5BKC7_9ASTR</name>
<reference evidence="2" key="2">
    <citation type="submission" date="2022-01" db="EMBL/GenBank/DDBJ databases">
        <authorList>
            <person name="Yamashiro T."/>
            <person name="Shiraishi A."/>
            <person name="Satake H."/>
            <person name="Nakayama K."/>
        </authorList>
    </citation>
    <scope>NUCLEOTIDE SEQUENCE</scope>
</reference>
<proteinExistence type="predicted"/>
<keyword evidence="3" id="KW-1185">Reference proteome</keyword>
<dbReference type="Proteomes" id="UP001151760">
    <property type="component" value="Unassembled WGS sequence"/>
</dbReference>
<dbReference type="InterPro" id="IPR006912">
    <property type="entry name" value="Harbinger_derived_prot"/>
</dbReference>
<keyword evidence="1" id="KW-0175">Coiled coil</keyword>
<sequence>MVARDEKHGLFKRRQESARKNVERALSVLQGRWRIKQQPAGELNELYVVLTWWLRRNSNAYYGLMGNSTLQGCTVEVEPMGEIGPEYLIKLNICGRNPAGEIMWSLDGPRRPDDVGDGADDEQQAAAAAAEEAGLRAPTGIGCRKTTGQRIQALYEEIRRLRISVDAQREELEMFRIMYAANAVCDSNYVEFTRECDEQRRLMSRLLEQEPPETVKKFNKRGGGGGGGACEIMNKEVPDFVMEHADRAEKLIEHELVVEETRVVDFKRRKKTKKDNTECFGGATSYSSCRRRKLVRPAFVEKKSTGDGVSATKNTDMPCEITPFKDESCSTKVVVESDIKWMKESQQQVKQVDESIKSVDIMPPDEKTVLPTFSENTLFKDNATSAVCQKNVDEGKECSNVEGDGNVKIILLNDDYGSTKAIRERSKKNDGFIKPVLTPGECQKNVGEGGNVFVEVAQVSSSKDDHKMCGWIFEYKGISAVFSATKS</sequence>